<proteinExistence type="predicted"/>
<organism evidence="1 2">
    <name type="scientific">Rhabditophanes sp. KR3021</name>
    <dbReference type="NCBI Taxonomy" id="114890"/>
    <lineage>
        <taxon>Eukaryota</taxon>
        <taxon>Metazoa</taxon>
        <taxon>Ecdysozoa</taxon>
        <taxon>Nematoda</taxon>
        <taxon>Chromadorea</taxon>
        <taxon>Rhabditida</taxon>
        <taxon>Tylenchina</taxon>
        <taxon>Panagrolaimomorpha</taxon>
        <taxon>Strongyloidoidea</taxon>
        <taxon>Alloionematidae</taxon>
        <taxon>Rhabditophanes</taxon>
    </lineage>
</organism>
<protein>
    <submittedName>
        <fullName evidence="2">Uncharacterized protein</fullName>
    </submittedName>
</protein>
<accession>A0AC35UA81</accession>
<evidence type="ECO:0000313" key="2">
    <source>
        <dbReference type="WBParaSite" id="RSKR_0000914500.1"/>
    </source>
</evidence>
<evidence type="ECO:0000313" key="1">
    <source>
        <dbReference type="Proteomes" id="UP000095286"/>
    </source>
</evidence>
<dbReference type="WBParaSite" id="RSKR_0000914500.1">
    <property type="protein sequence ID" value="RSKR_0000914500.1"/>
    <property type="gene ID" value="RSKR_0000914500"/>
</dbReference>
<dbReference type="Proteomes" id="UP000095286">
    <property type="component" value="Unplaced"/>
</dbReference>
<name>A0AC35UA81_9BILA</name>
<sequence length="263" mass="29775">MERLDEGLWFGANDKHERVSRSTNGDDHIIKSTKLQKFECPLGEAICAYLNTKKQFRFNEKILAKLDEIVRGKERAKESDQVIGHFLTSLAKLIGQTKANVKRSLKRYRQAPSRLSKVSTAGRGGNNGARMTTVSGPTRPNTPNIGVPLQQYMAQCNGFRWRESPMPMNYDVLESQVRNGYPFNPWIHYTFQGNPKTDYAVKSLLGTPMQKTPITGPLSILDQLQLQHEMLAKTSKPLQFSIENIIGDHLGLTNFNHFDAQQK</sequence>
<reference evidence="2" key="1">
    <citation type="submission" date="2016-11" db="UniProtKB">
        <authorList>
            <consortium name="WormBaseParasite"/>
        </authorList>
    </citation>
    <scope>IDENTIFICATION</scope>
    <source>
        <strain evidence="2">KR3021</strain>
    </source>
</reference>